<feature type="region of interest" description="Disordered" evidence="1">
    <location>
        <begin position="1"/>
        <end position="103"/>
    </location>
</feature>
<evidence type="ECO:0000313" key="3">
    <source>
        <dbReference type="Proteomes" id="UP001604336"/>
    </source>
</evidence>
<organism evidence="2 3">
    <name type="scientific">Abeliophyllum distichum</name>
    <dbReference type="NCBI Taxonomy" id="126358"/>
    <lineage>
        <taxon>Eukaryota</taxon>
        <taxon>Viridiplantae</taxon>
        <taxon>Streptophyta</taxon>
        <taxon>Embryophyta</taxon>
        <taxon>Tracheophyta</taxon>
        <taxon>Spermatophyta</taxon>
        <taxon>Magnoliopsida</taxon>
        <taxon>eudicotyledons</taxon>
        <taxon>Gunneridae</taxon>
        <taxon>Pentapetalae</taxon>
        <taxon>asterids</taxon>
        <taxon>lamiids</taxon>
        <taxon>Lamiales</taxon>
        <taxon>Oleaceae</taxon>
        <taxon>Forsythieae</taxon>
        <taxon>Abeliophyllum</taxon>
    </lineage>
</organism>
<feature type="compositionally biased region" description="Basic and acidic residues" evidence="1">
    <location>
        <begin position="47"/>
        <end position="75"/>
    </location>
</feature>
<name>A0ABD1PTN8_9LAMI</name>
<dbReference type="EMBL" id="JBFOLK010000013">
    <property type="protein sequence ID" value="KAL2467293.1"/>
    <property type="molecule type" value="Genomic_DNA"/>
</dbReference>
<protein>
    <submittedName>
        <fullName evidence="2">Uncharacterized protein</fullName>
    </submittedName>
</protein>
<evidence type="ECO:0000256" key="1">
    <source>
        <dbReference type="SAM" id="MobiDB-lite"/>
    </source>
</evidence>
<keyword evidence="3" id="KW-1185">Reference proteome</keyword>
<feature type="compositionally biased region" description="Polar residues" evidence="1">
    <location>
        <begin position="76"/>
        <end position="89"/>
    </location>
</feature>
<accession>A0ABD1PTN8</accession>
<sequence>MGPLNMNTCNKREISSKKRKLKDSKDSHGNLSTLLSNKSGLQNSKVSVKEESNNSGFHRETKPRVSHIDGKEFSNSKDNNTSKIKSTANRILLTENRENPMDRSIEKERQVMKYRAKLPTDHGCYRITTEGFGI</sequence>
<feature type="compositionally biased region" description="Polar residues" evidence="1">
    <location>
        <begin position="29"/>
        <end position="46"/>
    </location>
</feature>
<reference evidence="3" key="1">
    <citation type="submission" date="2024-07" db="EMBL/GenBank/DDBJ databases">
        <title>Two chromosome-level genome assemblies of Korean endemic species Abeliophyllum distichum and Forsythia ovata (Oleaceae).</title>
        <authorList>
            <person name="Jang H."/>
        </authorList>
    </citation>
    <scope>NUCLEOTIDE SEQUENCE [LARGE SCALE GENOMIC DNA]</scope>
</reference>
<comment type="caution">
    <text evidence="2">The sequence shown here is derived from an EMBL/GenBank/DDBJ whole genome shotgun (WGS) entry which is preliminary data.</text>
</comment>
<dbReference type="AlphaFoldDB" id="A0ABD1PTN8"/>
<gene>
    <name evidence="2" type="ORF">Adt_43144</name>
</gene>
<proteinExistence type="predicted"/>
<evidence type="ECO:0000313" key="2">
    <source>
        <dbReference type="EMBL" id="KAL2467293.1"/>
    </source>
</evidence>
<dbReference type="Proteomes" id="UP001604336">
    <property type="component" value="Unassembled WGS sequence"/>
</dbReference>